<gene>
    <name evidence="1" type="ORF">O181_081027</name>
</gene>
<protein>
    <submittedName>
        <fullName evidence="1">Uncharacterized protein</fullName>
    </submittedName>
</protein>
<accession>A0A9Q3FMR8</accession>
<sequence length="167" mass="18835">MQNLYAKRMSSTFSSQTSKEDQVNLNSYANTFISSNFFFSTFKYLWHPYVQSVSTASTGFYFILVLRSSPFKVGGYFHNHKEYPSSIGVAEIPTWGNWPHQIFMGNFAPSGSLWPFDHITLPWPIMAPTIIYGLRPYPAIIGLPGQFPYPQHPGLCLCFGPGGLSVF</sequence>
<dbReference type="EMBL" id="AVOT02045980">
    <property type="protein sequence ID" value="MBW0541312.1"/>
    <property type="molecule type" value="Genomic_DNA"/>
</dbReference>
<evidence type="ECO:0000313" key="1">
    <source>
        <dbReference type="EMBL" id="MBW0541312.1"/>
    </source>
</evidence>
<evidence type="ECO:0000313" key="2">
    <source>
        <dbReference type="Proteomes" id="UP000765509"/>
    </source>
</evidence>
<comment type="caution">
    <text evidence="1">The sequence shown here is derived from an EMBL/GenBank/DDBJ whole genome shotgun (WGS) entry which is preliminary data.</text>
</comment>
<proteinExistence type="predicted"/>
<dbReference type="AlphaFoldDB" id="A0A9Q3FMR8"/>
<keyword evidence="2" id="KW-1185">Reference proteome</keyword>
<reference evidence="1" key="1">
    <citation type="submission" date="2021-03" db="EMBL/GenBank/DDBJ databases">
        <title>Draft genome sequence of rust myrtle Austropuccinia psidii MF-1, a brazilian biotype.</title>
        <authorList>
            <person name="Quecine M.C."/>
            <person name="Pachon D.M.R."/>
            <person name="Bonatelli M.L."/>
            <person name="Correr F.H."/>
            <person name="Franceschini L.M."/>
            <person name="Leite T.F."/>
            <person name="Margarido G.R.A."/>
            <person name="Almeida C.A."/>
            <person name="Ferrarezi J.A."/>
            <person name="Labate C.A."/>
        </authorList>
    </citation>
    <scope>NUCLEOTIDE SEQUENCE</scope>
    <source>
        <strain evidence="1">MF-1</strain>
    </source>
</reference>
<name>A0A9Q3FMR8_9BASI</name>
<organism evidence="1 2">
    <name type="scientific">Austropuccinia psidii MF-1</name>
    <dbReference type="NCBI Taxonomy" id="1389203"/>
    <lineage>
        <taxon>Eukaryota</taxon>
        <taxon>Fungi</taxon>
        <taxon>Dikarya</taxon>
        <taxon>Basidiomycota</taxon>
        <taxon>Pucciniomycotina</taxon>
        <taxon>Pucciniomycetes</taxon>
        <taxon>Pucciniales</taxon>
        <taxon>Sphaerophragmiaceae</taxon>
        <taxon>Austropuccinia</taxon>
    </lineage>
</organism>
<dbReference type="Proteomes" id="UP000765509">
    <property type="component" value="Unassembled WGS sequence"/>
</dbReference>